<evidence type="ECO:0000313" key="2">
    <source>
        <dbReference type="Proteomes" id="UP000248917"/>
    </source>
</evidence>
<protein>
    <submittedName>
        <fullName evidence="1">Uncharacterized protein</fullName>
    </submittedName>
</protein>
<gene>
    <name evidence="1" type="ORF">CLV31_103318</name>
</gene>
<name>A0A326S6S0_9BACT</name>
<dbReference type="Proteomes" id="UP000248917">
    <property type="component" value="Unassembled WGS sequence"/>
</dbReference>
<sequence length="51" mass="5978">MAIFCVGIEKYDLRITIYEMMSGVEQLTKFKPLLDLRIEVHIHVVNLKSEI</sequence>
<keyword evidence="2" id="KW-1185">Reference proteome</keyword>
<evidence type="ECO:0000313" key="1">
    <source>
        <dbReference type="EMBL" id="PZV85526.1"/>
    </source>
</evidence>
<organism evidence="1 2">
    <name type="scientific">Algoriphagus aquaeductus</name>
    <dbReference type="NCBI Taxonomy" id="475299"/>
    <lineage>
        <taxon>Bacteria</taxon>
        <taxon>Pseudomonadati</taxon>
        <taxon>Bacteroidota</taxon>
        <taxon>Cytophagia</taxon>
        <taxon>Cytophagales</taxon>
        <taxon>Cyclobacteriaceae</taxon>
        <taxon>Algoriphagus</taxon>
    </lineage>
</organism>
<comment type="caution">
    <text evidence="1">The sequence shown here is derived from an EMBL/GenBank/DDBJ whole genome shotgun (WGS) entry which is preliminary data.</text>
</comment>
<proteinExistence type="predicted"/>
<dbReference type="EMBL" id="QKTX01000003">
    <property type="protein sequence ID" value="PZV85526.1"/>
    <property type="molecule type" value="Genomic_DNA"/>
</dbReference>
<reference evidence="1 2" key="1">
    <citation type="submission" date="2018-06" db="EMBL/GenBank/DDBJ databases">
        <title>Genomic Encyclopedia of Archaeal and Bacterial Type Strains, Phase II (KMG-II): from individual species to whole genera.</title>
        <authorList>
            <person name="Goeker M."/>
        </authorList>
    </citation>
    <scope>NUCLEOTIDE SEQUENCE [LARGE SCALE GENOMIC DNA]</scope>
    <source>
        <strain evidence="1 2">T4</strain>
    </source>
</reference>
<dbReference type="AlphaFoldDB" id="A0A326S6S0"/>
<accession>A0A326S6S0</accession>